<evidence type="ECO:0000313" key="2">
    <source>
        <dbReference type="Proteomes" id="UP001565435"/>
    </source>
</evidence>
<sequence>MLPKQYDEGEPGTNQMLGDEVTGTWLLFDAHCSTCSRISQNLEATAEGKLAVLPLDSDFALRARRQVFGEDMPHKPTFLKVVQGEPRAWTGARIAPLVAREVGFEGSLQILKILGIERSGRNHDRQAGLLSRRGFAQVAGGIAASFGILAAGSFAGARPASASAIKPSKIATRSRVGELVKTAIDSADFVNIADDTTLEKMRAGSLSARSQLAEFQYQLGSESIEIQSYSDSDPLVQASSGEDQDGEPIETLAITLESVGVVYSVNFSNGGTDVRAERYSVDFNEGEVELVDASSNGVRMEPLPEGVAAQRSDPCGGCTSATKLTVGPTCQTNKVLDCAFSASGCASCAVACGSGVGTAGCATCLFGSCGAMIKTCCKKVGGQVCLPCGGGTP</sequence>
<proteinExistence type="predicted"/>
<keyword evidence="2" id="KW-1185">Reference proteome</keyword>
<evidence type="ECO:0000313" key="1">
    <source>
        <dbReference type="EMBL" id="MEY9257317.1"/>
    </source>
</evidence>
<accession>A0ABV4EFP5</accession>
<reference evidence="1 2" key="1">
    <citation type="submission" date="2024-07" db="EMBL/GenBank/DDBJ databases">
        <title>Mealworm larvae gut microbial communities from Newark, Delaware, USA.</title>
        <authorList>
            <person name="Blenner M."/>
        </authorList>
    </citation>
    <scope>NUCLEOTIDE SEQUENCE [LARGE SCALE GENOMIC DNA]</scope>
    <source>
        <strain evidence="1 2">UD i117</strain>
    </source>
</reference>
<dbReference type="Proteomes" id="UP001565435">
    <property type="component" value="Unassembled WGS sequence"/>
</dbReference>
<organism evidence="1 2">
    <name type="scientific">Brevibacterium epidermidis</name>
    <dbReference type="NCBI Taxonomy" id="1698"/>
    <lineage>
        <taxon>Bacteria</taxon>
        <taxon>Bacillati</taxon>
        <taxon>Actinomycetota</taxon>
        <taxon>Actinomycetes</taxon>
        <taxon>Micrococcales</taxon>
        <taxon>Brevibacteriaceae</taxon>
        <taxon>Brevibacterium</taxon>
    </lineage>
</organism>
<protein>
    <submittedName>
        <fullName evidence="1">Uncharacterized protein</fullName>
    </submittedName>
</protein>
<name>A0ABV4EFP5_BREEP</name>
<dbReference type="EMBL" id="JBGBYS010000001">
    <property type="protein sequence ID" value="MEY9257317.1"/>
    <property type="molecule type" value="Genomic_DNA"/>
</dbReference>
<gene>
    <name evidence="1" type="ORF">ABH903_000320</name>
</gene>
<comment type="caution">
    <text evidence="1">The sequence shown here is derived from an EMBL/GenBank/DDBJ whole genome shotgun (WGS) entry which is preliminary data.</text>
</comment>